<dbReference type="GO" id="GO:0009252">
    <property type="term" value="P:peptidoglycan biosynthetic process"/>
    <property type="evidence" value="ECO:0007669"/>
    <property type="project" value="UniProtKB-UniRule"/>
</dbReference>
<evidence type="ECO:0000256" key="1">
    <source>
        <dbReference type="ARBA" id="ARBA00022475"/>
    </source>
</evidence>
<dbReference type="Pfam" id="PF02618">
    <property type="entry name" value="YceG"/>
    <property type="match status" value="1"/>
</dbReference>
<evidence type="ECO:0000313" key="9">
    <source>
        <dbReference type="Proteomes" id="UP000002072"/>
    </source>
</evidence>
<keyword evidence="4 7" id="KW-0472">Membrane</keyword>
<dbReference type="GeneID" id="29673331"/>
<dbReference type="eggNOG" id="COG1559">
    <property type="taxonomic scope" value="Bacteria"/>
</dbReference>
<dbReference type="InterPro" id="IPR003770">
    <property type="entry name" value="MLTG-like"/>
</dbReference>
<comment type="function">
    <text evidence="7">Functions as a peptidoglycan terminase that cleaves nascent peptidoglycan strands endolytically to terminate their elongation.</text>
</comment>
<dbReference type="GO" id="GO:0008932">
    <property type="term" value="F:lytic endotransglycosylase activity"/>
    <property type="evidence" value="ECO:0007669"/>
    <property type="project" value="UniProtKB-UniRule"/>
</dbReference>
<dbReference type="EMBL" id="CP001779">
    <property type="protein sequence ID" value="ACZ01107.1"/>
    <property type="molecule type" value="Genomic_DNA"/>
</dbReference>
<keyword evidence="2 7" id="KW-0812">Transmembrane</keyword>
<dbReference type="HOGENOM" id="CLU_025574_2_0_0"/>
<organism evidence="8 9">
    <name type="scientific">Streptobacillus moniliformis (strain ATCC 14647 / DSM 12112 / NCTC 10651 / 9901)</name>
    <dbReference type="NCBI Taxonomy" id="519441"/>
    <lineage>
        <taxon>Bacteria</taxon>
        <taxon>Fusobacteriati</taxon>
        <taxon>Fusobacteriota</taxon>
        <taxon>Fusobacteriia</taxon>
        <taxon>Fusobacteriales</taxon>
        <taxon>Leptotrichiaceae</taxon>
        <taxon>Streptobacillus</taxon>
    </lineage>
</organism>
<dbReference type="NCBIfam" id="TIGR00247">
    <property type="entry name" value="endolytic transglycosylase MltG"/>
    <property type="match status" value="1"/>
</dbReference>
<dbReference type="RefSeq" id="WP_012858659.1">
    <property type="nucleotide sequence ID" value="NC_013515.1"/>
</dbReference>
<evidence type="ECO:0000256" key="7">
    <source>
        <dbReference type="HAMAP-Rule" id="MF_02065"/>
    </source>
</evidence>
<evidence type="ECO:0000256" key="6">
    <source>
        <dbReference type="ARBA" id="ARBA00023316"/>
    </source>
</evidence>
<gene>
    <name evidence="7" type="primary">mltG</name>
    <name evidence="8" type="ordered locus">Smon_0629</name>
</gene>
<sequence length="310" mass="36682">MKKKIIIFLIFLLPLTYSIIDLKVNKKEVKVKTFTVNKGDSIKKIYEKFNFRYNIIDRIYLKFNPNLANIKEGMYKFQSKNISKYMLLETLQKPHVENIVLTIPEGFTQKKVLARIKRLGLATEKEMIEALNSVDFPYYHEENNFDGYLYPETYLIPKGSKPIDIAKIILDEFKKQFPSRNYPDKKKFYDEIKLASIVELETGEFEHKSRVAGVFKKRLRINMLLQSDATLKYELGRKVYKKDLMKNLSLYNTYKHKGLPPTPVCSPSKETIIETINAKEDKYLFFFMDGKDTHYSETHDEHLRKRRSLK</sequence>
<protein>
    <recommendedName>
        <fullName evidence="7">Endolytic murein transglycosylase</fullName>
        <ecNumber evidence="7">4.2.2.29</ecNumber>
    </recommendedName>
    <alternativeName>
        <fullName evidence="7">Peptidoglycan lytic transglycosylase</fullName>
    </alternativeName>
    <alternativeName>
        <fullName evidence="7">Peptidoglycan polymerization terminase</fullName>
    </alternativeName>
</protein>
<dbReference type="HAMAP" id="MF_02065">
    <property type="entry name" value="MltG"/>
    <property type="match status" value="1"/>
</dbReference>
<dbReference type="Proteomes" id="UP000002072">
    <property type="component" value="Chromosome"/>
</dbReference>
<accession>D1AXT1</accession>
<keyword evidence="3 7" id="KW-1133">Transmembrane helix</keyword>
<evidence type="ECO:0000256" key="5">
    <source>
        <dbReference type="ARBA" id="ARBA00023239"/>
    </source>
</evidence>
<keyword evidence="7" id="KW-0997">Cell inner membrane</keyword>
<keyword evidence="6 7" id="KW-0961">Cell wall biogenesis/degradation</keyword>
<dbReference type="STRING" id="519441.Smon_0629"/>
<keyword evidence="9" id="KW-1185">Reference proteome</keyword>
<evidence type="ECO:0000256" key="3">
    <source>
        <dbReference type="ARBA" id="ARBA00022989"/>
    </source>
</evidence>
<evidence type="ECO:0000256" key="4">
    <source>
        <dbReference type="ARBA" id="ARBA00023136"/>
    </source>
</evidence>
<dbReference type="GO" id="GO:0071555">
    <property type="term" value="P:cell wall organization"/>
    <property type="evidence" value="ECO:0007669"/>
    <property type="project" value="UniProtKB-KW"/>
</dbReference>
<dbReference type="EC" id="4.2.2.29" evidence="7"/>
<comment type="catalytic activity">
    <reaction evidence="7">
        <text>a peptidoglycan chain = a peptidoglycan chain with N-acetyl-1,6-anhydromuramyl-[peptide] at the reducing end + a peptidoglycan chain with N-acetylglucosamine at the non-reducing end.</text>
        <dbReference type="EC" id="4.2.2.29"/>
    </reaction>
</comment>
<dbReference type="PANTHER" id="PTHR30518">
    <property type="entry name" value="ENDOLYTIC MUREIN TRANSGLYCOSYLASE"/>
    <property type="match status" value="1"/>
</dbReference>
<evidence type="ECO:0000313" key="8">
    <source>
        <dbReference type="EMBL" id="ACZ01107.1"/>
    </source>
</evidence>
<dbReference type="KEGG" id="smf:Smon_0629"/>
<evidence type="ECO:0000256" key="2">
    <source>
        <dbReference type="ARBA" id="ARBA00022692"/>
    </source>
</evidence>
<keyword evidence="5 7" id="KW-0456">Lyase</keyword>
<feature type="site" description="Important for catalytic activity" evidence="7">
    <location>
        <position position="201"/>
    </location>
</feature>
<dbReference type="GO" id="GO:0005886">
    <property type="term" value="C:plasma membrane"/>
    <property type="evidence" value="ECO:0007669"/>
    <property type="project" value="UniProtKB-UniRule"/>
</dbReference>
<dbReference type="AlphaFoldDB" id="D1AXT1"/>
<proteinExistence type="inferred from homology"/>
<reference evidence="8 9" key="1">
    <citation type="journal article" date="2009" name="Stand. Genomic Sci.">
        <title>Complete genome sequence of Streptobacillus moniliformis type strain (9901T).</title>
        <authorList>
            <person name="Nolan M."/>
            <person name="Gronow S."/>
            <person name="Lapidus A."/>
            <person name="Ivanova N."/>
            <person name="Copeland A."/>
            <person name="Lucas S."/>
            <person name="Del Rio T.G."/>
            <person name="Chen F."/>
            <person name="Tice H."/>
            <person name="Pitluck S."/>
            <person name="Cheng J.F."/>
            <person name="Sims D."/>
            <person name="Meincke L."/>
            <person name="Bruce D."/>
            <person name="Goodwin L."/>
            <person name="Brettin T."/>
            <person name="Han C."/>
            <person name="Detter J.C."/>
            <person name="Ovchinikova G."/>
            <person name="Pati A."/>
            <person name="Mavromatis K."/>
            <person name="Mikhailova N."/>
            <person name="Chen A."/>
            <person name="Palaniappan K."/>
            <person name="Land M."/>
            <person name="Hauser L."/>
            <person name="Chang Y.J."/>
            <person name="Jeffries C.D."/>
            <person name="Rohde M."/>
            <person name="Sproer C."/>
            <person name="Goker M."/>
            <person name="Bristow J."/>
            <person name="Eisen J.A."/>
            <person name="Markowitz V."/>
            <person name="Hugenholtz P."/>
            <person name="Kyrpides N.C."/>
            <person name="Klenk H.P."/>
            <person name="Chain P."/>
        </authorList>
    </citation>
    <scope>NUCLEOTIDE SEQUENCE [LARGE SCALE GENOMIC DNA]</scope>
    <source>
        <strain evidence="9">ATCC 14647 / DSM 12112 / NCTC 10651 / 9901</strain>
    </source>
</reference>
<dbReference type="OrthoDB" id="9814591at2"/>
<keyword evidence="1 7" id="KW-1003">Cell membrane</keyword>
<name>D1AXT1_STRM9</name>
<dbReference type="PANTHER" id="PTHR30518:SF2">
    <property type="entry name" value="ENDOLYTIC MUREIN TRANSGLYCOSYLASE"/>
    <property type="match status" value="1"/>
</dbReference>
<comment type="similarity">
    <text evidence="7">Belongs to the transglycosylase MltG family.</text>
</comment>